<evidence type="ECO:0000256" key="1">
    <source>
        <dbReference type="SAM" id="SignalP"/>
    </source>
</evidence>
<feature type="chain" id="PRO_5025596159" description="Ubiquitin 3 binding protein But2 C-terminal domain-containing protein" evidence="1">
    <location>
        <begin position="19"/>
        <end position="199"/>
    </location>
</feature>
<name>A0A6A6ZV48_9PLEO</name>
<dbReference type="OrthoDB" id="3545468at2759"/>
<keyword evidence="3" id="KW-1185">Reference proteome</keyword>
<sequence length="199" mass="21782">MLLSLLVSALSLATPILSTPTVTPRLLSPRLDCAFFPPGASMIVVDSADHPAINGLFAQPIDIIFPSKILPLLAIDTSSSRSVPRRPFACSAGQIAEYLLPRRKLGICQDRFNGHILLDAPVEKVLVPELYKHVAGGVELEGLYLGVKGQTTWGFRYTNATGGTREYFEVKVLGLLESEWDTVGNEIEFEGFLKVVEWV</sequence>
<dbReference type="AlphaFoldDB" id="A0A6A6ZV48"/>
<proteinExistence type="predicted"/>
<keyword evidence="1" id="KW-0732">Signal</keyword>
<reference evidence="2" key="1">
    <citation type="journal article" date="2020" name="Stud. Mycol.">
        <title>101 Dothideomycetes genomes: a test case for predicting lifestyles and emergence of pathogens.</title>
        <authorList>
            <person name="Haridas S."/>
            <person name="Albert R."/>
            <person name="Binder M."/>
            <person name="Bloem J."/>
            <person name="Labutti K."/>
            <person name="Salamov A."/>
            <person name="Andreopoulos B."/>
            <person name="Baker S."/>
            <person name="Barry K."/>
            <person name="Bills G."/>
            <person name="Bluhm B."/>
            <person name="Cannon C."/>
            <person name="Castanera R."/>
            <person name="Culley D."/>
            <person name="Daum C."/>
            <person name="Ezra D."/>
            <person name="Gonzalez J."/>
            <person name="Henrissat B."/>
            <person name="Kuo A."/>
            <person name="Liang C."/>
            <person name="Lipzen A."/>
            <person name="Lutzoni F."/>
            <person name="Magnuson J."/>
            <person name="Mondo S."/>
            <person name="Nolan M."/>
            <person name="Ohm R."/>
            <person name="Pangilinan J."/>
            <person name="Park H.-J."/>
            <person name="Ramirez L."/>
            <person name="Alfaro M."/>
            <person name="Sun H."/>
            <person name="Tritt A."/>
            <person name="Yoshinaga Y."/>
            <person name="Zwiers L.-H."/>
            <person name="Turgeon B."/>
            <person name="Goodwin S."/>
            <person name="Spatafora J."/>
            <person name="Crous P."/>
            <person name="Grigoriev I."/>
        </authorList>
    </citation>
    <scope>NUCLEOTIDE SEQUENCE</scope>
    <source>
        <strain evidence="2">CBS 113818</strain>
    </source>
</reference>
<accession>A0A6A6ZV48</accession>
<evidence type="ECO:0000313" key="2">
    <source>
        <dbReference type="EMBL" id="KAF2824696.1"/>
    </source>
</evidence>
<dbReference type="Proteomes" id="UP000799424">
    <property type="component" value="Unassembled WGS sequence"/>
</dbReference>
<protein>
    <recommendedName>
        <fullName evidence="4">Ubiquitin 3 binding protein But2 C-terminal domain-containing protein</fullName>
    </recommendedName>
</protein>
<evidence type="ECO:0008006" key="4">
    <source>
        <dbReference type="Google" id="ProtNLM"/>
    </source>
</evidence>
<evidence type="ECO:0000313" key="3">
    <source>
        <dbReference type="Proteomes" id="UP000799424"/>
    </source>
</evidence>
<organism evidence="2 3">
    <name type="scientific">Ophiobolus disseminans</name>
    <dbReference type="NCBI Taxonomy" id="1469910"/>
    <lineage>
        <taxon>Eukaryota</taxon>
        <taxon>Fungi</taxon>
        <taxon>Dikarya</taxon>
        <taxon>Ascomycota</taxon>
        <taxon>Pezizomycotina</taxon>
        <taxon>Dothideomycetes</taxon>
        <taxon>Pleosporomycetidae</taxon>
        <taxon>Pleosporales</taxon>
        <taxon>Pleosporineae</taxon>
        <taxon>Phaeosphaeriaceae</taxon>
        <taxon>Ophiobolus</taxon>
    </lineage>
</organism>
<gene>
    <name evidence="2" type="ORF">CC86DRAFT_371254</name>
</gene>
<dbReference type="EMBL" id="MU006229">
    <property type="protein sequence ID" value="KAF2824696.1"/>
    <property type="molecule type" value="Genomic_DNA"/>
</dbReference>
<feature type="signal peptide" evidence="1">
    <location>
        <begin position="1"/>
        <end position="18"/>
    </location>
</feature>